<evidence type="ECO:0000313" key="1">
    <source>
        <dbReference type="EMBL" id="MBA0127305.1"/>
    </source>
</evidence>
<dbReference type="EMBL" id="JACCKD010000006">
    <property type="protein sequence ID" value="MBA0127305.1"/>
    <property type="molecule type" value="Genomic_DNA"/>
</dbReference>
<dbReference type="AlphaFoldDB" id="A0A838ADS0"/>
<comment type="caution">
    <text evidence="1">The sequence shown here is derived from an EMBL/GenBank/DDBJ whole genome shotgun (WGS) entry which is preliminary data.</text>
</comment>
<reference evidence="1 2" key="1">
    <citation type="submission" date="2020-07" db="EMBL/GenBank/DDBJ databases">
        <title>Genome of Haloechinothrix sp.</title>
        <authorList>
            <person name="Tang S.-K."/>
            <person name="Yang L."/>
            <person name="Zhu W.-Y."/>
        </authorList>
    </citation>
    <scope>NUCLEOTIDE SEQUENCE [LARGE SCALE GENOMIC DNA]</scope>
    <source>
        <strain evidence="1 2">YIM 98757</strain>
    </source>
</reference>
<dbReference type="RefSeq" id="WP_180894118.1">
    <property type="nucleotide sequence ID" value="NZ_JACCKD010000006.1"/>
</dbReference>
<sequence length="104" mass="12188">MEFTRIANRQAREWLRTALDDDVLAVQQEEDMANERVEIDALIEAVDREMAAEARAETERVQREVRGQVRARRARRRADREVLRSLPVRLDRTQVGDWIESEAA</sequence>
<dbReference type="Proteomes" id="UP000582974">
    <property type="component" value="Unassembled WGS sequence"/>
</dbReference>
<organism evidence="1 2">
    <name type="scientific">Haloechinothrix aidingensis</name>
    <dbReference type="NCBI Taxonomy" id="2752311"/>
    <lineage>
        <taxon>Bacteria</taxon>
        <taxon>Bacillati</taxon>
        <taxon>Actinomycetota</taxon>
        <taxon>Actinomycetes</taxon>
        <taxon>Pseudonocardiales</taxon>
        <taxon>Pseudonocardiaceae</taxon>
        <taxon>Haloechinothrix</taxon>
    </lineage>
</organism>
<gene>
    <name evidence="1" type="ORF">H0B56_17285</name>
</gene>
<keyword evidence="2" id="KW-1185">Reference proteome</keyword>
<protein>
    <submittedName>
        <fullName evidence="1">Uncharacterized protein</fullName>
    </submittedName>
</protein>
<proteinExistence type="predicted"/>
<name>A0A838ADS0_9PSEU</name>
<evidence type="ECO:0000313" key="2">
    <source>
        <dbReference type="Proteomes" id="UP000582974"/>
    </source>
</evidence>
<accession>A0A838ADS0</accession>